<evidence type="ECO:0000256" key="1">
    <source>
        <dbReference type="SAM" id="Phobius"/>
    </source>
</evidence>
<feature type="transmembrane region" description="Helical" evidence="1">
    <location>
        <begin position="36"/>
        <end position="58"/>
    </location>
</feature>
<reference evidence="2 3" key="1">
    <citation type="journal article" date="2012" name="J. Bacteriol.">
        <title>Whole-Genome Sequences of Borrelia bissettii, Borrelia valaisiana, and Borrelia spielmanii.</title>
        <authorList>
            <person name="Schutzer S.E."/>
            <person name="Fraser-Liggett C.M."/>
            <person name="Qiu W.G."/>
            <person name="Kraiczy P."/>
            <person name="Mongodin E.F."/>
            <person name="Dunn J.J."/>
            <person name="Luft B.J."/>
            <person name="Casjens S.R."/>
        </authorList>
    </citation>
    <scope>NUCLEOTIDE SEQUENCE [LARGE SCALE GENOMIC DNA]</scope>
    <source>
        <strain evidence="2 3">VS116</strain>
        <plasmid evidence="2">VS116_lp28-3</plasmid>
    </source>
</reference>
<proteinExistence type="predicted"/>
<geneLocation type="plasmid" evidence="2 3">
    <name>VS116_lp28-3</name>
</geneLocation>
<sequence length="61" mass="6960">MDFITLSSGDLGVKRSAKKHLNSICFFVKFLKILSFLNSSILEMFCYLDGICVTLYLVNDF</sequence>
<keyword evidence="3" id="KW-1185">Reference proteome</keyword>
<dbReference type="HOGENOM" id="CLU_2913340_0_0_12"/>
<keyword evidence="2" id="KW-0614">Plasmid</keyword>
<dbReference type="EMBL" id="CP001440">
    <property type="protein sequence ID" value="ACN53029.1"/>
    <property type="molecule type" value="Genomic_DNA"/>
</dbReference>
<accession>C0R939</accession>
<protein>
    <submittedName>
        <fullName evidence="2">Uncharacterized protein</fullName>
    </submittedName>
</protein>
<name>C0R939_BORVA</name>
<keyword evidence="1" id="KW-1133">Transmembrane helix</keyword>
<keyword evidence="1" id="KW-0472">Membrane</keyword>
<organism evidence="2 3">
    <name type="scientific">Borreliella valaisiana VS116</name>
    <dbReference type="NCBI Taxonomy" id="445987"/>
    <lineage>
        <taxon>Bacteria</taxon>
        <taxon>Pseudomonadati</taxon>
        <taxon>Spirochaetota</taxon>
        <taxon>Spirochaetia</taxon>
        <taxon>Spirochaetales</taxon>
        <taxon>Borreliaceae</taxon>
        <taxon>Borreliella</taxon>
    </lineage>
</organism>
<dbReference type="AlphaFoldDB" id="C0R939"/>
<evidence type="ECO:0000313" key="3">
    <source>
        <dbReference type="Proteomes" id="UP000006163"/>
    </source>
</evidence>
<keyword evidence="1" id="KW-0812">Transmembrane</keyword>
<gene>
    <name evidence="2" type="ORF">BVAVS116_H0124</name>
</gene>
<evidence type="ECO:0000313" key="2">
    <source>
        <dbReference type="EMBL" id="ACN53029.1"/>
    </source>
</evidence>
<dbReference type="Proteomes" id="UP000006163">
    <property type="component" value="Plasmid VS116_lp28-3"/>
</dbReference>